<feature type="non-terminal residue" evidence="1">
    <location>
        <position position="1"/>
    </location>
</feature>
<accession>A0ABR3KQR6</accession>
<gene>
    <name evidence="1" type="ORF">TSPI_10769</name>
</gene>
<organism evidence="1 2">
    <name type="scientific">Trichinella spiralis</name>
    <name type="common">Trichina worm</name>
    <dbReference type="NCBI Taxonomy" id="6334"/>
    <lineage>
        <taxon>Eukaryota</taxon>
        <taxon>Metazoa</taxon>
        <taxon>Ecdysozoa</taxon>
        <taxon>Nematoda</taxon>
        <taxon>Enoplea</taxon>
        <taxon>Dorylaimia</taxon>
        <taxon>Trichinellida</taxon>
        <taxon>Trichinellidae</taxon>
        <taxon>Trichinella</taxon>
    </lineage>
</organism>
<sequence length="39" mass="4091">VVQEKVTGVVIVVGFIPGIVVHRLEPLECMTPLSSVSSA</sequence>
<dbReference type="EMBL" id="JBEUSY010000190">
    <property type="protein sequence ID" value="KAL1242737.1"/>
    <property type="molecule type" value="Genomic_DNA"/>
</dbReference>
<evidence type="ECO:0000313" key="1">
    <source>
        <dbReference type="EMBL" id="KAL1242737.1"/>
    </source>
</evidence>
<dbReference type="Proteomes" id="UP001558632">
    <property type="component" value="Unassembled WGS sequence"/>
</dbReference>
<reference evidence="1 2" key="1">
    <citation type="submission" date="2024-07" db="EMBL/GenBank/DDBJ databases">
        <title>Enhanced genomic and transcriptomic resources for Trichinella pseudospiralis and T. spiralis underpin the discovery of pronounced molecular differences between stages and species.</title>
        <authorList>
            <person name="Pasi K.K."/>
            <person name="La Rosa G."/>
            <person name="Gomez-Morales M.A."/>
            <person name="Tosini F."/>
            <person name="Sumanam S."/>
            <person name="Young N.D."/>
            <person name="Chang B.C."/>
            <person name="Robin G.B."/>
        </authorList>
    </citation>
    <scope>NUCLEOTIDE SEQUENCE [LARGE SCALE GENOMIC DNA]</scope>
    <source>
        <strain evidence="1">ISS534</strain>
    </source>
</reference>
<keyword evidence="2" id="KW-1185">Reference proteome</keyword>
<protein>
    <submittedName>
        <fullName evidence="1">Uncharacterized protein</fullName>
    </submittedName>
</protein>
<evidence type="ECO:0000313" key="2">
    <source>
        <dbReference type="Proteomes" id="UP001558632"/>
    </source>
</evidence>
<name>A0ABR3KQR6_TRISP</name>
<comment type="caution">
    <text evidence="1">The sequence shown here is derived from an EMBL/GenBank/DDBJ whole genome shotgun (WGS) entry which is preliminary data.</text>
</comment>
<proteinExistence type="predicted"/>